<keyword evidence="2" id="KW-1185">Reference proteome</keyword>
<proteinExistence type="predicted"/>
<sequence>MKTTSILELGASTTTTAKTEVGWKIRHFQTNSQILWCMADAIDFFVFVQTPIYRSVSEPQSLSIRVQSSISTSQESIRILKTHVSAYNTMGLLKTLRIKRYPLLNEIKSQYFQQFLRNFYINVGNMSFKRSFLVIYKYETN</sequence>
<dbReference type="OrthoDB" id="10537883at2759"/>
<evidence type="ECO:0000313" key="1">
    <source>
        <dbReference type="EMBL" id="GFY60093.1"/>
    </source>
</evidence>
<organism evidence="1 2">
    <name type="scientific">Trichonephila inaurata madagascariensis</name>
    <dbReference type="NCBI Taxonomy" id="2747483"/>
    <lineage>
        <taxon>Eukaryota</taxon>
        <taxon>Metazoa</taxon>
        <taxon>Ecdysozoa</taxon>
        <taxon>Arthropoda</taxon>
        <taxon>Chelicerata</taxon>
        <taxon>Arachnida</taxon>
        <taxon>Araneae</taxon>
        <taxon>Araneomorphae</taxon>
        <taxon>Entelegynae</taxon>
        <taxon>Araneoidea</taxon>
        <taxon>Nephilidae</taxon>
        <taxon>Trichonephila</taxon>
        <taxon>Trichonephila inaurata</taxon>
    </lineage>
</organism>
<dbReference type="AlphaFoldDB" id="A0A8X7CAW8"/>
<gene>
    <name evidence="1" type="ORF">TNIN_32541</name>
</gene>
<evidence type="ECO:0000313" key="2">
    <source>
        <dbReference type="Proteomes" id="UP000886998"/>
    </source>
</evidence>
<dbReference type="Proteomes" id="UP000886998">
    <property type="component" value="Unassembled WGS sequence"/>
</dbReference>
<comment type="caution">
    <text evidence="1">The sequence shown here is derived from an EMBL/GenBank/DDBJ whole genome shotgun (WGS) entry which is preliminary data.</text>
</comment>
<accession>A0A8X7CAW8</accession>
<dbReference type="EMBL" id="BMAV01012977">
    <property type="protein sequence ID" value="GFY60093.1"/>
    <property type="molecule type" value="Genomic_DNA"/>
</dbReference>
<protein>
    <submittedName>
        <fullName evidence="1">Uncharacterized protein</fullName>
    </submittedName>
</protein>
<reference evidence="1" key="1">
    <citation type="submission" date="2020-08" db="EMBL/GenBank/DDBJ databases">
        <title>Multicomponent nature underlies the extraordinary mechanical properties of spider dragline silk.</title>
        <authorList>
            <person name="Kono N."/>
            <person name="Nakamura H."/>
            <person name="Mori M."/>
            <person name="Yoshida Y."/>
            <person name="Ohtoshi R."/>
            <person name="Malay A.D."/>
            <person name="Moran D.A.P."/>
            <person name="Tomita M."/>
            <person name="Numata K."/>
            <person name="Arakawa K."/>
        </authorList>
    </citation>
    <scope>NUCLEOTIDE SEQUENCE</scope>
</reference>
<name>A0A8X7CAW8_9ARAC</name>